<feature type="domain" description="Polysaccharide export protein N-terminal" evidence="3">
    <location>
        <begin position="46"/>
        <end position="122"/>
    </location>
</feature>
<dbReference type="Gene3D" id="3.10.560.10">
    <property type="entry name" value="Outer membrane lipoprotein wza domain like"/>
    <property type="match status" value="1"/>
</dbReference>
<accession>A9HNE5</accession>
<feature type="domain" description="Soluble ligand binding" evidence="4">
    <location>
        <begin position="127"/>
        <end position="174"/>
    </location>
</feature>
<feature type="chain" id="PRO_5002739406" evidence="2">
    <location>
        <begin position="35"/>
        <end position="200"/>
    </location>
</feature>
<feature type="signal peptide" evidence="2">
    <location>
        <begin position="1"/>
        <end position="34"/>
    </location>
</feature>
<dbReference type="KEGG" id="gdi:GDI2490"/>
<proteinExistence type="predicted"/>
<evidence type="ECO:0000256" key="1">
    <source>
        <dbReference type="ARBA" id="ARBA00022729"/>
    </source>
</evidence>
<evidence type="ECO:0000259" key="4">
    <source>
        <dbReference type="Pfam" id="PF10531"/>
    </source>
</evidence>
<keyword evidence="6" id="KW-1185">Reference proteome</keyword>
<evidence type="ECO:0000313" key="6">
    <source>
        <dbReference type="Proteomes" id="UP000001176"/>
    </source>
</evidence>
<evidence type="ECO:0000256" key="2">
    <source>
        <dbReference type="SAM" id="SignalP"/>
    </source>
</evidence>
<dbReference type="GO" id="GO:0015159">
    <property type="term" value="F:polysaccharide transmembrane transporter activity"/>
    <property type="evidence" value="ECO:0007669"/>
    <property type="project" value="InterPro"/>
</dbReference>
<dbReference type="InterPro" id="IPR003715">
    <property type="entry name" value="Poly_export_N"/>
</dbReference>
<evidence type="ECO:0000259" key="3">
    <source>
        <dbReference type="Pfam" id="PF02563"/>
    </source>
</evidence>
<keyword evidence="1 2" id="KW-0732">Signal</keyword>
<dbReference type="Pfam" id="PF02563">
    <property type="entry name" value="Poly_export"/>
    <property type="match status" value="1"/>
</dbReference>
<dbReference type="PANTHER" id="PTHR33619">
    <property type="entry name" value="POLYSACCHARIDE EXPORT PROTEIN GFCE-RELATED"/>
    <property type="match status" value="1"/>
</dbReference>
<gene>
    <name evidence="5" type="primary">exoF</name>
    <name evidence="5" type="ordered locus">GDI2490</name>
</gene>
<dbReference type="InterPro" id="IPR019554">
    <property type="entry name" value="Soluble_ligand-bd"/>
</dbReference>
<dbReference type="Proteomes" id="UP000001176">
    <property type="component" value="Chromosome"/>
</dbReference>
<dbReference type="AlphaFoldDB" id="A9HNE5"/>
<dbReference type="Pfam" id="PF10531">
    <property type="entry name" value="SLBB"/>
    <property type="match status" value="1"/>
</dbReference>
<dbReference type="Gene3D" id="3.30.1950.10">
    <property type="entry name" value="wza like domain"/>
    <property type="match status" value="1"/>
</dbReference>
<protein>
    <submittedName>
        <fullName evidence="5">Putative exopolysaccharide production protein exoF</fullName>
    </submittedName>
</protein>
<dbReference type="PANTHER" id="PTHR33619:SF3">
    <property type="entry name" value="POLYSACCHARIDE EXPORT PROTEIN GFCE-RELATED"/>
    <property type="match status" value="1"/>
</dbReference>
<organism evidence="5 6">
    <name type="scientific">Gluconacetobacter diazotrophicus (strain ATCC 49037 / DSM 5601 / CCUG 37298 / CIP 103539 / LMG 7603 / PAl5)</name>
    <dbReference type="NCBI Taxonomy" id="272568"/>
    <lineage>
        <taxon>Bacteria</taxon>
        <taxon>Pseudomonadati</taxon>
        <taxon>Pseudomonadota</taxon>
        <taxon>Alphaproteobacteria</taxon>
        <taxon>Acetobacterales</taxon>
        <taxon>Acetobacteraceae</taxon>
        <taxon>Gluconacetobacter</taxon>
    </lineage>
</organism>
<reference evidence="5 6" key="1">
    <citation type="journal article" date="2009" name="BMC Genomics">
        <title>Complete genome sequence of the sugarcane nitrogen-fixing endophyte Gluconacetobacter diazotrophicus Pal5.</title>
        <authorList>
            <person name="Bertalan M."/>
            <person name="Albano R."/>
            <person name="Padua V."/>
            <person name="Rouws L."/>
            <person name="Rojas C."/>
            <person name="Hemerly A."/>
            <person name="Teixeira K."/>
            <person name="Schwab S."/>
            <person name="Araujo J."/>
            <person name="Oliveira A."/>
            <person name="Franca L."/>
            <person name="Magalhaes V."/>
            <person name="Alqueres S."/>
            <person name="Cardoso A."/>
            <person name="Almeida W."/>
            <person name="Loureiro M.M."/>
            <person name="Nogueira E."/>
            <person name="Cidade D."/>
            <person name="Oliveira D."/>
            <person name="Simao T."/>
            <person name="Macedo J."/>
            <person name="Valadao A."/>
            <person name="Dreschsel M."/>
            <person name="Freitas F."/>
            <person name="Vidal M."/>
            <person name="Guedes H."/>
            <person name="Rodrigues E."/>
            <person name="Meneses C."/>
            <person name="Brioso P."/>
            <person name="Pozzer L."/>
            <person name="Figueiredo D."/>
            <person name="Montano H."/>
            <person name="Junior J."/>
            <person name="Filho G."/>
            <person name="Flores V."/>
            <person name="Ferreira B."/>
            <person name="Branco A."/>
            <person name="Gonzalez P."/>
            <person name="Guillobel H."/>
            <person name="Lemos M."/>
            <person name="Seibel L."/>
            <person name="Macedo J."/>
            <person name="Alves-Ferreira M."/>
            <person name="Sachetto-Martins G."/>
            <person name="Coelho A."/>
            <person name="Santos E."/>
            <person name="Amaral G."/>
            <person name="Neves A."/>
            <person name="Pacheco A.B."/>
            <person name="Carvalho D."/>
            <person name="Lery L."/>
            <person name="Bisch P."/>
            <person name="Rossle S.C."/>
            <person name="Urmenyi T."/>
            <person name="Kruger W.V."/>
            <person name="Martins O."/>
            <person name="Baldani J.I."/>
            <person name="Ferreira P.C."/>
        </authorList>
    </citation>
    <scope>NUCLEOTIDE SEQUENCE [LARGE SCALE GENOMIC DNA]</scope>
    <source>
        <strain evidence="6">ATCC 49037 / DSM 5601 / CCUG 37298 / CIP 103539 / LMG 7603 / PAl5</strain>
    </source>
</reference>
<dbReference type="EMBL" id="AM889285">
    <property type="protein sequence ID" value="CAP56433.1"/>
    <property type="molecule type" value="Genomic_DNA"/>
</dbReference>
<sequence length="200" mass="21879">MRYGSISRMPTTSLTSRRSAVVLFGMATVLSGCAAGSSLDPVAAYDPNQYRLGVDDQIRVLTYGQDQLTSDFRVDSNGKVAFPLAGHLQAEGLTTSEFAAEISAALEKARMVRQPNVTVEVTAYRLVSILGEVARPGQYAYQPFMTMLTAVASAGGFTYRALEDRAYVVRQEGDHTVVGRLNPQDYVKPGDVLKIYERHF</sequence>
<evidence type="ECO:0000313" key="5">
    <source>
        <dbReference type="EMBL" id="CAP56433.1"/>
    </source>
</evidence>
<name>A9HNE5_GLUDA</name>
<dbReference type="InterPro" id="IPR049712">
    <property type="entry name" value="Poly_export"/>
</dbReference>
<dbReference type="PROSITE" id="PS51257">
    <property type="entry name" value="PROKAR_LIPOPROTEIN"/>
    <property type="match status" value="1"/>
</dbReference>